<dbReference type="Pfam" id="PF02518">
    <property type="entry name" value="HATPase_c"/>
    <property type="match status" value="1"/>
</dbReference>
<dbReference type="SUPFAM" id="SSF47384">
    <property type="entry name" value="Homodimeric domain of signal transducing histidine kinase"/>
    <property type="match status" value="1"/>
</dbReference>
<dbReference type="InterPro" id="IPR013655">
    <property type="entry name" value="PAS_fold_3"/>
</dbReference>
<name>A0A5C4S3Z0_PROVB</name>
<dbReference type="SMART" id="SM00387">
    <property type="entry name" value="HATPase_c"/>
    <property type="match status" value="1"/>
</dbReference>
<dbReference type="Proteomes" id="UP000309544">
    <property type="component" value="Unassembled WGS sequence"/>
</dbReference>
<accession>A0A5C4S3Z0</accession>
<dbReference type="GO" id="GO:0000155">
    <property type="term" value="F:phosphorelay sensor kinase activity"/>
    <property type="evidence" value="ECO:0007669"/>
    <property type="project" value="InterPro"/>
</dbReference>
<dbReference type="PANTHER" id="PTHR43304">
    <property type="entry name" value="PHYTOCHROME-LIKE PROTEIN CPH1"/>
    <property type="match status" value="1"/>
</dbReference>
<dbReference type="InterPro" id="IPR000014">
    <property type="entry name" value="PAS"/>
</dbReference>
<dbReference type="InterPro" id="IPR000700">
    <property type="entry name" value="PAS-assoc_C"/>
</dbReference>
<dbReference type="AlphaFoldDB" id="A0A5C4S3Z0"/>
<dbReference type="EC" id="2.7.13.3" evidence="2"/>
<dbReference type="InterPro" id="IPR001610">
    <property type="entry name" value="PAC"/>
</dbReference>
<dbReference type="InterPro" id="IPR036097">
    <property type="entry name" value="HisK_dim/P_sf"/>
</dbReference>
<dbReference type="PANTHER" id="PTHR43304:SF1">
    <property type="entry name" value="PAC DOMAIN-CONTAINING PROTEIN"/>
    <property type="match status" value="1"/>
</dbReference>
<keyword evidence="4" id="KW-0808">Transferase</keyword>
<dbReference type="InterPro" id="IPR003594">
    <property type="entry name" value="HATPase_dom"/>
</dbReference>
<proteinExistence type="predicted"/>
<sequence length="1041" mass="118576">MLWVSLSMGYDYPYVHNRCRMEAARKMDAQHVLDVVLDMMPEPVVVIEDNGKIVQANVPFGCIAGYAAEECRGENLYDFMAVSALWAGMEAQVRFACREAVVRGARYRNVRPVGALDGGVQQLVVTLPGPQANKDADGSLPDKHRAEGGVQISRERLSQALQASRSAIWQWDLKTNKIVWSEEMWELLGLEDINEAPSAELWASALHPDARKTVLDSLLACVDSGAELEVECELQPKFGRSRWVMTRGRALADEYGRVKYYIGTTIDISSRKLLEKQLRDNKERLKYALDAAQAGVWEWNVLTDELLWSEQVWQLYGLEVQSEQLCHQLCVSTVHPEDRVRVSDLIESAAHDRKPALVEYRTVHPDGSVHWLQSQGMPLFDANGKLQRYIGLISDITERKLAELALVSNKERLGQALEASRAGVWEWDIATGENYWSDEIWPLYGLVPYCNEPSFELWASTIIPEDRPRATNSVLAAAGSGSELLVEYRVRYADGSLHWLHSRGKPLRNVHGRLARYIGTIIDITEQKVLERKLKENEERTGFALEATKAGVWEWDLKTDQVKWTDRIWRLYGLEPNSLPSNHKLCQSTVLPEDKETTFTTVLEAANREMEINIEYRVCHPVDGSIHWLACRGMPRLDEDGKLDRYIGTVMDITERKRLDNELRKNERKFRSIFDNAPIAISIEEIESGKLRDVNESWLHLLGYEKDEVLGRNAQDIGLHAGSSEFEAVEAAVKKQERISNRPMLWRKKTGQLVDVLYSSEFIELNDKVFLLVMMVDITLEKVQQQNISHLEQSIAERNMMLQKEVERLQRFLNMISHEYRTPLAIIRTNLDLIKMKHKMGVFTHKEEIVKVERAIARLVEVLEESIQESRISDVNKRSTRQSFSLAEVVNSQVEAFSSIWKERTITFEPCPEEFMIYGEQSEIKFAVFNLLDNARKYSPDGSLIELACAVADDEYAIVISNELMMELSGHDLEMCFEKYHRGQNSVNTAGAGLGLWLVRNIVQQHGGTVTLSKADGNISATVRLPRSCPEAAERSEKNNS</sequence>
<dbReference type="PROSITE" id="PS50112">
    <property type="entry name" value="PAS"/>
    <property type="match status" value="3"/>
</dbReference>
<dbReference type="EMBL" id="VDCI01000001">
    <property type="protein sequence ID" value="TNJ38035.1"/>
    <property type="molecule type" value="Genomic_DNA"/>
</dbReference>
<dbReference type="SUPFAM" id="SSF55785">
    <property type="entry name" value="PYP-like sensor domain (PAS domain)"/>
    <property type="match status" value="6"/>
</dbReference>
<feature type="domain" description="PAS" evidence="7">
    <location>
        <begin position="666"/>
        <end position="713"/>
    </location>
</feature>
<evidence type="ECO:0000256" key="2">
    <source>
        <dbReference type="ARBA" id="ARBA00012438"/>
    </source>
</evidence>
<feature type="domain" description="PAC" evidence="8">
    <location>
        <begin position="228"/>
        <end position="280"/>
    </location>
</feature>
<keyword evidence="5" id="KW-0418">Kinase</keyword>
<reference evidence="9 10" key="1">
    <citation type="submission" date="2019-05" db="EMBL/GenBank/DDBJ databases">
        <title>Draft Whole-Genome sequence of the green sulfur bacterium Prosthecochloris vibrioformis DSM 260.</title>
        <authorList>
            <person name="Meyer T.E."/>
            <person name="Kyndt J.A."/>
        </authorList>
    </citation>
    <scope>NUCLEOTIDE SEQUENCE [LARGE SCALE GENOMIC DNA]</scope>
    <source>
        <strain evidence="9 10">DSM 260</strain>
    </source>
</reference>
<evidence type="ECO:0000256" key="3">
    <source>
        <dbReference type="ARBA" id="ARBA00022553"/>
    </source>
</evidence>
<dbReference type="PROSITE" id="PS50109">
    <property type="entry name" value="HIS_KIN"/>
    <property type="match status" value="1"/>
</dbReference>
<gene>
    <name evidence="9" type="ORF">FGF68_02320</name>
</gene>
<feature type="domain" description="PAS" evidence="7">
    <location>
        <begin position="153"/>
        <end position="225"/>
    </location>
</feature>
<dbReference type="SMART" id="SM00086">
    <property type="entry name" value="PAC"/>
    <property type="match status" value="5"/>
</dbReference>
<feature type="domain" description="Histidine kinase" evidence="6">
    <location>
        <begin position="815"/>
        <end position="1029"/>
    </location>
</feature>
<evidence type="ECO:0000256" key="1">
    <source>
        <dbReference type="ARBA" id="ARBA00000085"/>
    </source>
</evidence>
<dbReference type="Gene3D" id="3.30.450.20">
    <property type="entry name" value="PAS domain"/>
    <property type="match status" value="5"/>
</dbReference>
<comment type="catalytic activity">
    <reaction evidence="1">
        <text>ATP + protein L-histidine = ADP + protein N-phospho-L-histidine.</text>
        <dbReference type="EC" id="2.7.13.3"/>
    </reaction>
</comment>
<feature type="domain" description="PAC" evidence="8">
    <location>
        <begin position="612"/>
        <end position="665"/>
    </location>
</feature>
<dbReference type="Gene3D" id="2.10.70.100">
    <property type="match status" value="3"/>
</dbReference>
<dbReference type="InterPro" id="IPR003661">
    <property type="entry name" value="HisK_dim/P_dom"/>
</dbReference>
<dbReference type="Pfam" id="PF00512">
    <property type="entry name" value="HisKA"/>
    <property type="match status" value="1"/>
</dbReference>
<dbReference type="PROSITE" id="PS50113">
    <property type="entry name" value="PAC"/>
    <property type="match status" value="4"/>
</dbReference>
<dbReference type="SMART" id="SM00388">
    <property type="entry name" value="HisKA"/>
    <property type="match status" value="1"/>
</dbReference>
<evidence type="ECO:0000256" key="5">
    <source>
        <dbReference type="ARBA" id="ARBA00022777"/>
    </source>
</evidence>
<dbReference type="SUPFAM" id="SSF55874">
    <property type="entry name" value="ATPase domain of HSP90 chaperone/DNA topoisomerase II/histidine kinase"/>
    <property type="match status" value="1"/>
</dbReference>
<evidence type="ECO:0000313" key="10">
    <source>
        <dbReference type="Proteomes" id="UP000309544"/>
    </source>
</evidence>
<dbReference type="Pfam" id="PF13426">
    <property type="entry name" value="PAS_9"/>
    <property type="match status" value="2"/>
</dbReference>
<comment type="caution">
    <text evidence="9">The sequence shown here is derived from an EMBL/GenBank/DDBJ whole genome shotgun (WGS) entry which is preliminary data.</text>
</comment>
<dbReference type="Gene3D" id="1.10.287.130">
    <property type="match status" value="1"/>
</dbReference>
<dbReference type="InterPro" id="IPR005467">
    <property type="entry name" value="His_kinase_dom"/>
</dbReference>
<dbReference type="SMART" id="SM00091">
    <property type="entry name" value="PAS"/>
    <property type="match status" value="6"/>
</dbReference>
<evidence type="ECO:0000259" key="8">
    <source>
        <dbReference type="PROSITE" id="PS50113"/>
    </source>
</evidence>
<keyword evidence="3" id="KW-0597">Phosphoprotein</keyword>
<protein>
    <recommendedName>
        <fullName evidence="2">histidine kinase</fullName>
        <ecNumber evidence="2">2.7.13.3</ecNumber>
    </recommendedName>
</protein>
<dbReference type="CDD" id="cd00130">
    <property type="entry name" value="PAS"/>
    <property type="match status" value="6"/>
</dbReference>
<evidence type="ECO:0000313" key="9">
    <source>
        <dbReference type="EMBL" id="TNJ38035.1"/>
    </source>
</evidence>
<evidence type="ECO:0000256" key="4">
    <source>
        <dbReference type="ARBA" id="ARBA00022679"/>
    </source>
</evidence>
<dbReference type="Pfam" id="PF08447">
    <property type="entry name" value="PAS_3"/>
    <property type="match status" value="4"/>
</dbReference>
<evidence type="ECO:0000259" key="7">
    <source>
        <dbReference type="PROSITE" id="PS50112"/>
    </source>
</evidence>
<dbReference type="InterPro" id="IPR036890">
    <property type="entry name" value="HATPase_C_sf"/>
</dbReference>
<dbReference type="InterPro" id="IPR052162">
    <property type="entry name" value="Sensor_kinase/Photoreceptor"/>
</dbReference>
<feature type="domain" description="PAS" evidence="7">
    <location>
        <begin position="29"/>
        <end position="80"/>
    </location>
</feature>
<dbReference type="NCBIfam" id="TIGR00229">
    <property type="entry name" value="sensory_box"/>
    <property type="match status" value="5"/>
</dbReference>
<keyword evidence="10" id="KW-1185">Reference proteome</keyword>
<feature type="domain" description="PAC" evidence="8">
    <location>
        <begin position="484"/>
        <end position="536"/>
    </location>
</feature>
<dbReference type="InterPro" id="IPR035965">
    <property type="entry name" value="PAS-like_dom_sf"/>
</dbReference>
<organism evidence="9 10">
    <name type="scientific">Prosthecochloris vibrioformis</name>
    <name type="common">Chlorobium vibrioforme</name>
    <dbReference type="NCBI Taxonomy" id="1098"/>
    <lineage>
        <taxon>Bacteria</taxon>
        <taxon>Pseudomonadati</taxon>
        <taxon>Chlorobiota</taxon>
        <taxon>Chlorobiia</taxon>
        <taxon>Chlorobiales</taxon>
        <taxon>Chlorobiaceae</taxon>
        <taxon>Prosthecochloris</taxon>
    </lineage>
</organism>
<feature type="domain" description="PAC" evidence="8">
    <location>
        <begin position="356"/>
        <end position="408"/>
    </location>
</feature>
<evidence type="ECO:0000259" key="6">
    <source>
        <dbReference type="PROSITE" id="PS50109"/>
    </source>
</evidence>
<dbReference type="Gene3D" id="3.30.565.10">
    <property type="entry name" value="Histidine kinase-like ATPase, C-terminal domain"/>
    <property type="match status" value="1"/>
</dbReference>
<dbReference type="CDD" id="cd00082">
    <property type="entry name" value="HisKA"/>
    <property type="match status" value="1"/>
</dbReference>